<name>A0A4V3ISW5_9MICO</name>
<dbReference type="EMBL" id="SOHJ01000002">
    <property type="protein sequence ID" value="TFD62591.1"/>
    <property type="molecule type" value="Genomic_DNA"/>
</dbReference>
<evidence type="ECO:0000313" key="1">
    <source>
        <dbReference type="EMBL" id="TFD62591.1"/>
    </source>
</evidence>
<dbReference type="RefSeq" id="WP_134512946.1">
    <property type="nucleotide sequence ID" value="NZ_SOHJ01000002.1"/>
</dbReference>
<reference evidence="1 2" key="1">
    <citation type="submission" date="2019-03" db="EMBL/GenBank/DDBJ databases">
        <title>Genomics of glacier-inhabiting Cryobacterium strains.</title>
        <authorList>
            <person name="Liu Q."/>
            <person name="Xin Y.-H."/>
        </authorList>
    </citation>
    <scope>NUCLEOTIDE SEQUENCE [LARGE SCALE GENOMIC DNA]</scope>
    <source>
        <strain evidence="1 2">Sr39</strain>
    </source>
</reference>
<gene>
    <name evidence="1" type="ORF">E3T39_01175</name>
</gene>
<protein>
    <recommendedName>
        <fullName evidence="3">BON domain-containing protein</fullName>
    </recommendedName>
</protein>
<organism evidence="1 2">
    <name type="scientific">Cryobacterium suzukii</name>
    <dbReference type="NCBI Taxonomy" id="1259198"/>
    <lineage>
        <taxon>Bacteria</taxon>
        <taxon>Bacillati</taxon>
        <taxon>Actinomycetota</taxon>
        <taxon>Actinomycetes</taxon>
        <taxon>Micrococcales</taxon>
        <taxon>Microbacteriaceae</taxon>
        <taxon>Cryobacterium</taxon>
    </lineage>
</organism>
<dbReference type="AlphaFoldDB" id="A0A4V3ISW5"/>
<proteinExistence type="predicted"/>
<sequence length="80" mass="8936">MSDAPTPPHEHTADQYEIRLQGQLDETWGEWFEGFTLINENDGTTTLTGPVMDQSALHGLMRRVANLGVTLISVNVARRQ</sequence>
<evidence type="ECO:0000313" key="2">
    <source>
        <dbReference type="Proteomes" id="UP000298170"/>
    </source>
</evidence>
<dbReference type="OrthoDB" id="4828421at2"/>
<keyword evidence="2" id="KW-1185">Reference proteome</keyword>
<dbReference type="Proteomes" id="UP000298170">
    <property type="component" value="Unassembled WGS sequence"/>
</dbReference>
<accession>A0A4V3ISW5</accession>
<comment type="caution">
    <text evidence="1">The sequence shown here is derived from an EMBL/GenBank/DDBJ whole genome shotgun (WGS) entry which is preliminary data.</text>
</comment>
<evidence type="ECO:0008006" key="3">
    <source>
        <dbReference type="Google" id="ProtNLM"/>
    </source>
</evidence>